<proteinExistence type="inferred from homology"/>
<dbReference type="Proteomes" id="UP000184447">
    <property type="component" value="Unassembled WGS sequence"/>
</dbReference>
<feature type="transmembrane region" description="Helical" evidence="8">
    <location>
        <begin position="220"/>
        <end position="242"/>
    </location>
</feature>
<evidence type="ECO:0000256" key="8">
    <source>
        <dbReference type="SAM" id="Phobius"/>
    </source>
</evidence>
<keyword evidence="3" id="KW-0813">Transport</keyword>
<dbReference type="PANTHER" id="PTHR36838">
    <property type="entry name" value="AUXIN EFFLUX CARRIER FAMILY PROTEIN"/>
    <property type="match status" value="1"/>
</dbReference>
<organism evidence="9 10">
    <name type="scientific">Clostridium grantii DSM 8605</name>
    <dbReference type="NCBI Taxonomy" id="1121316"/>
    <lineage>
        <taxon>Bacteria</taxon>
        <taxon>Bacillati</taxon>
        <taxon>Bacillota</taxon>
        <taxon>Clostridia</taxon>
        <taxon>Eubacteriales</taxon>
        <taxon>Clostridiaceae</taxon>
        <taxon>Clostridium</taxon>
    </lineage>
</organism>
<dbReference type="InterPro" id="IPR004776">
    <property type="entry name" value="Mem_transp_PIN-like"/>
</dbReference>
<reference evidence="9 10" key="1">
    <citation type="submission" date="2016-11" db="EMBL/GenBank/DDBJ databases">
        <authorList>
            <person name="Jaros S."/>
            <person name="Januszkiewicz K."/>
            <person name="Wedrychowicz H."/>
        </authorList>
    </citation>
    <scope>NUCLEOTIDE SEQUENCE [LARGE SCALE GENOMIC DNA]</scope>
    <source>
        <strain evidence="9 10">DSM 8605</strain>
    </source>
</reference>
<dbReference type="GO" id="GO:0055085">
    <property type="term" value="P:transmembrane transport"/>
    <property type="evidence" value="ECO:0007669"/>
    <property type="project" value="InterPro"/>
</dbReference>
<name>A0A1M5XT58_9CLOT</name>
<dbReference type="EMBL" id="FQXM01000036">
    <property type="protein sequence ID" value="SHI02939.1"/>
    <property type="molecule type" value="Genomic_DNA"/>
</dbReference>
<feature type="transmembrane region" description="Helical" evidence="8">
    <location>
        <begin position="35"/>
        <end position="55"/>
    </location>
</feature>
<dbReference type="OrthoDB" id="9798064at2"/>
<dbReference type="STRING" id="1121316.SAMN02745207_03914"/>
<comment type="subcellular location">
    <subcellularLocation>
        <location evidence="1">Cell membrane</location>
        <topology evidence="1">Multi-pass membrane protein</topology>
    </subcellularLocation>
</comment>
<evidence type="ECO:0000256" key="2">
    <source>
        <dbReference type="ARBA" id="ARBA00010145"/>
    </source>
</evidence>
<gene>
    <name evidence="9" type="ORF">SAMN02745207_03914</name>
</gene>
<dbReference type="GO" id="GO:0005886">
    <property type="term" value="C:plasma membrane"/>
    <property type="evidence" value="ECO:0007669"/>
    <property type="project" value="UniProtKB-SubCell"/>
</dbReference>
<evidence type="ECO:0000256" key="4">
    <source>
        <dbReference type="ARBA" id="ARBA00022475"/>
    </source>
</evidence>
<keyword evidence="4" id="KW-1003">Cell membrane</keyword>
<feature type="transmembrane region" description="Helical" evidence="8">
    <location>
        <begin position="248"/>
        <end position="269"/>
    </location>
</feature>
<sequence>MNIEIINQVLVLFSIMIVGYYARKRNIIYDEINKGLTQILLRITLPMLIVSSFNFTYSPELMGDMAVVFLASFFIFIVLIIINKVLFLKFENDKKAVLKFMTVFSNAGFIGFPILLSVYGKIGVLYGAIFNINFNLFIWTYGLSLYTGEKGLKNIKGLIINPGILAVIIGVVRVAFSIPVPSVIQGTLEMVGNMTTPISMIIIGAMLTEVKVKDIVKDLSLYYAIIIKLGVVPFITMIIMRILSIDPIIANTIIILEAMPTGTLCAIFAENTNNAPEYASKVVFITTLFSVITIPLWLTVLS</sequence>
<keyword evidence="7 8" id="KW-0472">Membrane</keyword>
<evidence type="ECO:0008006" key="11">
    <source>
        <dbReference type="Google" id="ProtNLM"/>
    </source>
</evidence>
<feature type="transmembrane region" description="Helical" evidence="8">
    <location>
        <begin position="158"/>
        <end position="178"/>
    </location>
</feature>
<feature type="transmembrane region" description="Helical" evidence="8">
    <location>
        <begin position="190"/>
        <end position="208"/>
    </location>
</feature>
<keyword evidence="10" id="KW-1185">Reference proteome</keyword>
<protein>
    <recommendedName>
        <fullName evidence="11">Permease</fullName>
    </recommendedName>
</protein>
<evidence type="ECO:0000256" key="3">
    <source>
        <dbReference type="ARBA" id="ARBA00022448"/>
    </source>
</evidence>
<dbReference type="AlphaFoldDB" id="A0A1M5XT58"/>
<feature type="transmembrane region" description="Helical" evidence="8">
    <location>
        <begin position="100"/>
        <end position="119"/>
    </location>
</feature>
<evidence type="ECO:0000256" key="5">
    <source>
        <dbReference type="ARBA" id="ARBA00022692"/>
    </source>
</evidence>
<keyword evidence="5 8" id="KW-0812">Transmembrane</keyword>
<evidence type="ECO:0000256" key="6">
    <source>
        <dbReference type="ARBA" id="ARBA00022989"/>
    </source>
</evidence>
<dbReference type="InterPro" id="IPR038770">
    <property type="entry name" value="Na+/solute_symporter_sf"/>
</dbReference>
<keyword evidence="6 8" id="KW-1133">Transmembrane helix</keyword>
<dbReference type="RefSeq" id="WP_073340732.1">
    <property type="nucleotide sequence ID" value="NZ_FQXM01000036.1"/>
</dbReference>
<feature type="transmembrane region" description="Helical" evidence="8">
    <location>
        <begin position="67"/>
        <end position="88"/>
    </location>
</feature>
<evidence type="ECO:0000313" key="10">
    <source>
        <dbReference type="Proteomes" id="UP000184447"/>
    </source>
</evidence>
<comment type="similarity">
    <text evidence="2">Belongs to the auxin efflux carrier (TC 2.A.69) family.</text>
</comment>
<evidence type="ECO:0000313" key="9">
    <source>
        <dbReference type="EMBL" id="SHI02939.1"/>
    </source>
</evidence>
<accession>A0A1M5XT58</accession>
<dbReference type="PANTHER" id="PTHR36838:SF1">
    <property type="entry name" value="SLR1864 PROTEIN"/>
    <property type="match status" value="1"/>
</dbReference>
<dbReference type="Pfam" id="PF03547">
    <property type="entry name" value="Mem_trans"/>
    <property type="match status" value="1"/>
</dbReference>
<evidence type="ECO:0000256" key="1">
    <source>
        <dbReference type="ARBA" id="ARBA00004651"/>
    </source>
</evidence>
<feature type="transmembrane region" description="Helical" evidence="8">
    <location>
        <begin position="281"/>
        <end position="300"/>
    </location>
</feature>
<dbReference type="Gene3D" id="1.20.1530.20">
    <property type="match status" value="1"/>
</dbReference>
<evidence type="ECO:0000256" key="7">
    <source>
        <dbReference type="ARBA" id="ARBA00023136"/>
    </source>
</evidence>
<feature type="transmembrane region" description="Helical" evidence="8">
    <location>
        <begin position="6"/>
        <end position="23"/>
    </location>
</feature>
<feature type="transmembrane region" description="Helical" evidence="8">
    <location>
        <begin position="125"/>
        <end position="146"/>
    </location>
</feature>